<comment type="caution">
    <text evidence="4">The sequence shown here is derived from an EMBL/GenBank/DDBJ whole genome shotgun (WGS) entry which is preliminary data.</text>
</comment>
<reference evidence="3 5" key="1">
    <citation type="journal article" date="2016" name="Genome Announc.">
        <title>Draft Genome Sequences of Five Rapidly Growing Mycobacterium Species, M. thermoresistibile, M. fortuitum subsp. acetamidolyticum, M. canariasense, M. brisbanense, and M. novocastrense.</title>
        <authorList>
            <person name="Katahira K."/>
            <person name="Ogura Y."/>
            <person name="Gotoh Y."/>
            <person name="Hayashi T."/>
        </authorList>
    </citation>
    <scope>NUCLEOTIDE SEQUENCE [LARGE SCALE GENOMIC DNA]</scope>
    <source>
        <strain evidence="3 5">JCM18114</strain>
    </source>
</reference>
<dbReference type="RefSeq" id="WP_067387795.1">
    <property type="nucleotide sequence ID" value="NZ_BCTA01000019.1"/>
</dbReference>
<dbReference type="Gene3D" id="3.30.300.130">
    <property type="entry name" value="Fe-S cluster assembly (FSCA)"/>
    <property type="match status" value="1"/>
</dbReference>
<dbReference type="Proteomes" id="UP000069773">
    <property type="component" value="Unassembled WGS sequence"/>
</dbReference>
<protein>
    <submittedName>
        <fullName evidence="4">NifU family protein</fullName>
    </submittedName>
    <submittedName>
        <fullName evidence="3">Nitrogen-fixing NifU domain protein</fullName>
    </submittedName>
</protein>
<feature type="domain" description="NIF system FeS cluster assembly NifU C-terminal" evidence="2">
    <location>
        <begin position="95"/>
        <end position="160"/>
    </location>
</feature>
<dbReference type="SUPFAM" id="SSF117916">
    <property type="entry name" value="Fe-S cluster assembly (FSCA) domain-like"/>
    <property type="match status" value="1"/>
</dbReference>
<name>A0AAW5STQ7_MYCNV</name>
<dbReference type="EMBL" id="BCTA01000019">
    <property type="protein sequence ID" value="GAT08024.1"/>
    <property type="molecule type" value="Genomic_DNA"/>
</dbReference>
<dbReference type="GO" id="GO:0005506">
    <property type="term" value="F:iron ion binding"/>
    <property type="evidence" value="ECO:0007669"/>
    <property type="project" value="InterPro"/>
</dbReference>
<keyword evidence="5" id="KW-1185">Reference proteome</keyword>
<gene>
    <name evidence="4" type="ORF">H7I77_24295</name>
    <name evidence="3" type="ORF">RMCN_1157</name>
</gene>
<sequence>MSTAKLHPEATPDPRLLRWITPGREVRADCPELADLVADGTLQRVQTSPGEVQTLLSDDRSWSVDGPRVRSALFAALASPDAEAPISPEEMRRRIEQIIDREVAPVAGSHGGSITVESVIDGVVTVDFGGACAGCTLRGRTLQDLLGKAVQARYPQIRAVREAPKRRVWLSFARNGRR</sequence>
<dbReference type="Pfam" id="PF01106">
    <property type="entry name" value="NifU"/>
    <property type="match status" value="1"/>
</dbReference>
<reference evidence="4" key="2">
    <citation type="submission" date="2020-07" db="EMBL/GenBank/DDBJ databases">
        <authorList>
            <person name="Pettersson B.M.F."/>
            <person name="Behra P.R.K."/>
            <person name="Ramesh M."/>
            <person name="Das S."/>
            <person name="Dasgupta S."/>
            <person name="Kirsebom L.A."/>
        </authorList>
    </citation>
    <scope>NUCLEOTIDE SEQUENCE</scope>
    <source>
        <strain evidence="4">DSM 44203</strain>
    </source>
</reference>
<evidence type="ECO:0000313" key="5">
    <source>
        <dbReference type="Proteomes" id="UP000069773"/>
    </source>
</evidence>
<evidence type="ECO:0000256" key="1">
    <source>
        <dbReference type="ARBA" id="ARBA00049958"/>
    </source>
</evidence>
<dbReference type="InterPro" id="IPR034904">
    <property type="entry name" value="FSCA_dom_sf"/>
</dbReference>
<reference evidence="4" key="3">
    <citation type="journal article" date="2022" name="BMC Genomics">
        <title>Comparative genome analysis of mycobacteria focusing on tRNA and non-coding RNA.</title>
        <authorList>
            <person name="Behra P.R.K."/>
            <person name="Pettersson B.M.F."/>
            <person name="Ramesh M."/>
            <person name="Das S."/>
            <person name="Dasgupta S."/>
            <person name="Kirsebom L.A."/>
        </authorList>
    </citation>
    <scope>NUCLEOTIDE SEQUENCE</scope>
    <source>
        <strain evidence="4">DSM 44203</strain>
    </source>
</reference>
<organism evidence="4 6">
    <name type="scientific">Mycolicibacterium novocastrense</name>
    <name type="common">Mycobacterium novocastrense</name>
    <dbReference type="NCBI Taxonomy" id="59813"/>
    <lineage>
        <taxon>Bacteria</taxon>
        <taxon>Bacillati</taxon>
        <taxon>Actinomycetota</taxon>
        <taxon>Actinomycetes</taxon>
        <taxon>Mycobacteriales</taxon>
        <taxon>Mycobacteriaceae</taxon>
        <taxon>Mycolicibacterium</taxon>
    </lineage>
</organism>
<evidence type="ECO:0000313" key="3">
    <source>
        <dbReference type="EMBL" id="GAT08024.1"/>
    </source>
</evidence>
<evidence type="ECO:0000313" key="4">
    <source>
        <dbReference type="EMBL" id="MCV7026437.1"/>
    </source>
</evidence>
<accession>A0AAW5STQ7</accession>
<comment type="function">
    <text evidence="1">May be involved in the formation or repair of [Fe-S] clusters present in iron-sulfur proteins.</text>
</comment>
<dbReference type="InterPro" id="IPR001075">
    <property type="entry name" value="NIF_FeS_clus_asmbl_NifU_C"/>
</dbReference>
<dbReference type="AlphaFoldDB" id="A0AAW5STQ7"/>
<proteinExistence type="predicted"/>
<dbReference type="Proteomes" id="UP001207528">
    <property type="component" value="Unassembled WGS sequence"/>
</dbReference>
<dbReference type="GO" id="GO:0016226">
    <property type="term" value="P:iron-sulfur cluster assembly"/>
    <property type="evidence" value="ECO:0007669"/>
    <property type="project" value="InterPro"/>
</dbReference>
<dbReference type="GO" id="GO:0051536">
    <property type="term" value="F:iron-sulfur cluster binding"/>
    <property type="evidence" value="ECO:0007669"/>
    <property type="project" value="InterPro"/>
</dbReference>
<dbReference type="EMBL" id="JACKTI010000065">
    <property type="protein sequence ID" value="MCV7026437.1"/>
    <property type="molecule type" value="Genomic_DNA"/>
</dbReference>
<evidence type="ECO:0000259" key="2">
    <source>
        <dbReference type="Pfam" id="PF01106"/>
    </source>
</evidence>
<evidence type="ECO:0000313" key="6">
    <source>
        <dbReference type="Proteomes" id="UP001207528"/>
    </source>
</evidence>